<comment type="caution">
    <text evidence="1">The sequence shown here is derived from an EMBL/GenBank/DDBJ whole genome shotgun (WGS) entry which is preliminary data.</text>
</comment>
<organism evidence="1 2">
    <name type="scientific">Trichinella britovi</name>
    <name type="common">Parasitic roundworm</name>
    <dbReference type="NCBI Taxonomy" id="45882"/>
    <lineage>
        <taxon>Eukaryota</taxon>
        <taxon>Metazoa</taxon>
        <taxon>Ecdysozoa</taxon>
        <taxon>Nematoda</taxon>
        <taxon>Enoplea</taxon>
        <taxon>Dorylaimia</taxon>
        <taxon>Trichinellida</taxon>
        <taxon>Trichinellidae</taxon>
        <taxon>Trichinella</taxon>
    </lineage>
</organism>
<gene>
    <name evidence="1" type="ORF">T03_1887</name>
</gene>
<name>A0A0V1AI11_TRIBR</name>
<keyword evidence="2" id="KW-1185">Reference proteome</keyword>
<dbReference type="AlphaFoldDB" id="A0A0V1AI11"/>
<dbReference type="EMBL" id="JYDI01003058">
    <property type="protein sequence ID" value="KRY24480.1"/>
    <property type="molecule type" value="Genomic_DNA"/>
</dbReference>
<protein>
    <submittedName>
        <fullName evidence="1">Uncharacterized protein</fullName>
    </submittedName>
</protein>
<reference evidence="1 2" key="1">
    <citation type="submission" date="2015-01" db="EMBL/GenBank/DDBJ databases">
        <title>Evolution of Trichinella species and genotypes.</title>
        <authorList>
            <person name="Korhonen P.K."/>
            <person name="Edoardo P."/>
            <person name="Giuseppe L.R."/>
            <person name="Gasser R.B."/>
        </authorList>
    </citation>
    <scope>NUCLEOTIDE SEQUENCE [LARGE SCALE GENOMIC DNA]</scope>
    <source>
        <strain evidence="1">ISS120</strain>
    </source>
</reference>
<proteinExistence type="predicted"/>
<sequence length="39" mass="4688">MARKLKNVEKCERHTDLDYGEKTEKQDTIMYDLAYGEKH</sequence>
<evidence type="ECO:0000313" key="1">
    <source>
        <dbReference type="EMBL" id="KRY24480.1"/>
    </source>
</evidence>
<accession>A0A0V1AI11</accession>
<dbReference type="Proteomes" id="UP000054653">
    <property type="component" value="Unassembled WGS sequence"/>
</dbReference>
<evidence type="ECO:0000313" key="2">
    <source>
        <dbReference type="Proteomes" id="UP000054653"/>
    </source>
</evidence>